<evidence type="ECO:0000313" key="2">
    <source>
        <dbReference type="Proteomes" id="UP000683000"/>
    </source>
</evidence>
<keyword evidence="2" id="KW-1185">Reference proteome</keyword>
<reference evidence="1" key="1">
    <citation type="submission" date="2021-03" db="EMBL/GenBank/DDBJ databases">
        <title>Evolutionary innovations through gain and loss of genes in the ectomycorrhizal Boletales.</title>
        <authorList>
            <person name="Wu G."/>
            <person name="Miyauchi S."/>
            <person name="Morin E."/>
            <person name="Yang Z.-L."/>
            <person name="Xu J."/>
            <person name="Martin F.M."/>
        </authorList>
    </citation>
    <scope>NUCLEOTIDE SEQUENCE</scope>
    <source>
        <strain evidence="1">BR01</strain>
    </source>
</reference>
<protein>
    <submittedName>
        <fullName evidence="1">Uncharacterized protein</fullName>
    </submittedName>
</protein>
<comment type="caution">
    <text evidence="1">The sequence shown here is derived from an EMBL/GenBank/DDBJ whole genome shotgun (WGS) entry which is preliminary data.</text>
</comment>
<dbReference type="Proteomes" id="UP000683000">
    <property type="component" value="Unassembled WGS sequence"/>
</dbReference>
<name>A0A8I3A2X9_9AGAM</name>
<evidence type="ECO:0000313" key="1">
    <source>
        <dbReference type="EMBL" id="KAG6369438.1"/>
    </source>
</evidence>
<accession>A0A8I3A2X9</accession>
<sequence length="177" mass="18202">MATGATRRGCRCTVASTTVPQASPDVFNDPVIPAVPAGQPTPPELPVAPATIRTNRNCCAPVRYHDSAADSKFIDIGIVGESSSNNDIVADGTQAQPSGPGLPRAHAIPAARTTQNPARAAIGTTLAAVAVMATPNAATITNPLATTGRSKAPPTSADVHHFFKRSKPEDTVCRVCQ</sequence>
<dbReference type="EMBL" id="JAGFBS010000081">
    <property type="protein sequence ID" value="KAG6369438.1"/>
    <property type="molecule type" value="Genomic_DNA"/>
</dbReference>
<organism evidence="1 2">
    <name type="scientific">Boletus reticuloceps</name>
    <dbReference type="NCBI Taxonomy" id="495285"/>
    <lineage>
        <taxon>Eukaryota</taxon>
        <taxon>Fungi</taxon>
        <taxon>Dikarya</taxon>
        <taxon>Basidiomycota</taxon>
        <taxon>Agaricomycotina</taxon>
        <taxon>Agaricomycetes</taxon>
        <taxon>Agaricomycetidae</taxon>
        <taxon>Boletales</taxon>
        <taxon>Boletineae</taxon>
        <taxon>Boletaceae</taxon>
        <taxon>Boletoideae</taxon>
        <taxon>Boletus</taxon>
    </lineage>
</organism>
<dbReference type="AlphaFoldDB" id="A0A8I3A2X9"/>
<gene>
    <name evidence="1" type="ORF">JVT61DRAFT_14855</name>
</gene>
<proteinExistence type="predicted"/>